<accession>A0A0N5A8M3</accession>
<evidence type="ECO:0000256" key="5">
    <source>
        <dbReference type="ARBA" id="ARBA00015828"/>
    </source>
</evidence>
<comment type="similarity">
    <text evidence="3 14">Belongs to the COPE family.</text>
</comment>
<dbReference type="AlphaFoldDB" id="A0A0N5A8M3"/>
<keyword evidence="10 14" id="KW-0333">Golgi apparatus</keyword>
<dbReference type="GO" id="GO:0015031">
    <property type="term" value="P:protein transport"/>
    <property type="evidence" value="ECO:0007669"/>
    <property type="project" value="UniProtKB-UniRule"/>
</dbReference>
<dbReference type="WBParaSite" id="SMUV_0000042701-mRNA-1">
    <property type="protein sequence ID" value="SMUV_0000042701-mRNA-1"/>
    <property type="gene ID" value="SMUV_0000042701"/>
</dbReference>
<dbReference type="Pfam" id="PF04733">
    <property type="entry name" value="Coatomer_E"/>
    <property type="match status" value="1"/>
</dbReference>
<comment type="subunit">
    <text evidence="4">Oligomeric complex that consists of at least the alpha, beta, beta', gamma, delta, epsilon and zeta subunits.</text>
</comment>
<evidence type="ECO:0000256" key="9">
    <source>
        <dbReference type="ARBA" id="ARBA00022927"/>
    </source>
</evidence>
<dbReference type="SUPFAM" id="SSF48452">
    <property type="entry name" value="TPR-like"/>
    <property type="match status" value="1"/>
</dbReference>
<keyword evidence="7 14" id="KW-0963">Cytoplasm</keyword>
<name>A0A0N5A8M3_9BILA</name>
<proteinExistence type="inferred from homology"/>
<evidence type="ECO:0000256" key="2">
    <source>
        <dbReference type="ARBA" id="ARBA00004347"/>
    </source>
</evidence>
<dbReference type="GO" id="GO:0006888">
    <property type="term" value="P:endoplasmic reticulum to Golgi vesicle-mediated transport"/>
    <property type="evidence" value="ECO:0007669"/>
    <property type="project" value="TreeGrafter"/>
</dbReference>
<keyword evidence="15" id="KW-1185">Reference proteome</keyword>
<evidence type="ECO:0000256" key="8">
    <source>
        <dbReference type="ARBA" id="ARBA00022892"/>
    </source>
</evidence>
<evidence type="ECO:0000256" key="14">
    <source>
        <dbReference type="PIRNR" id="PIRNR016478"/>
    </source>
</evidence>
<dbReference type="PIRSF" id="PIRSF016478">
    <property type="entry name" value="Coatomer_esu"/>
    <property type="match status" value="1"/>
</dbReference>
<protein>
    <recommendedName>
        <fullName evidence="5 14">Coatomer subunit epsilon</fullName>
    </recommendedName>
</protein>
<evidence type="ECO:0000256" key="13">
    <source>
        <dbReference type="ARBA" id="ARBA00025582"/>
    </source>
</evidence>
<evidence type="ECO:0000256" key="7">
    <source>
        <dbReference type="ARBA" id="ARBA00022490"/>
    </source>
</evidence>
<dbReference type="InterPro" id="IPR011990">
    <property type="entry name" value="TPR-like_helical_dom_sf"/>
</dbReference>
<evidence type="ECO:0000256" key="1">
    <source>
        <dbReference type="ARBA" id="ARBA00004255"/>
    </source>
</evidence>
<evidence type="ECO:0000256" key="3">
    <source>
        <dbReference type="ARBA" id="ARBA00008827"/>
    </source>
</evidence>
<evidence type="ECO:0000313" key="15">
    <source>
        <dbReference type="Proteomes" id="UP000046393"/>
    </source>
</evidence>
<dbReference type="GO" id="GO:0005198">
    <property type="term" value="F:structural molecule activity"/>
    <property type="evidence" value="ECO:0007669"/>
    <property type="project" value="UniProtKB-UniRule"/>
</dbReference>
<dbReference type="PANTHER" id="PTHR10805:SF0">
    <property type="entry name" value="COATOMER SUBUNIT EPSILON"/>
    <property type="match status" value="1"/>
</dbReference>
<dbReference type="PANTHER" id="PTHR10805">
    <property type="entry name" value="COATOMER SUBUNIT EPSILON"/>
    <property type="match status" value="1"/>
</dbReference>
<dbReference type="GO" id="GO:0000139">
    <property type="term" value="C:Golgi membrane"/>
    <property type="evidence" value="ECO:0007669"/>
    <property type="project" value="UniProtKB-SubCell"/>
</dbReference>
<keyword evidence="8 14" id="KW-0931">ER-Golgi transport</keyword>
<dbReference type="GO" id="GO:0030126">
    <property type="term" value="C:COPI vesicle coat"/>
    <property type="evidence" value="ECO:0007669"/>
    <property type="project" value="TreeGrafter"/>
</dbReference>
<keyword evidence="6 14" id="KW-0813">Transport</keyword>
<evidence type="ECO:0000256" key="11">
    <source>
        <dbReference type="ARBA" id="ARBA00023136"/>
    </source>
</evidence>
<comment type="function">
    <text evidence="13 14">The coatomer is a cytosolic protein complex that binds to dilysine motifs and reversibly associates with Golgi non-clathrin-coated vesicles, which further mediate biosynthetic protein transport from the ER, via the Golgi up to the trans Golgi network. The coatomer complex is required for budding from Golgi membranes, and is essential for the retrograde Golgi-to-ER transport of dilysine-tagged proteins.</text>
</comment>
<dbReference type="GO" id="GO:0006890">
    <property type="term" value="P:retrograde vesicle-mediated transport, Golgi to endoplasmic reticulum"/>
    <property type="evidence" value="ECO:0007669"/>
    <property type="project" value="UniProtKB-UniRule"/>
</dbReference>
<dbReference type="GO" id="GO:0006891">
    <property type="term" value="P:intra-Golgi vesicle-mediated transport"/>
    <property type="evidence" value="ECO:0007669"/>
    <property type="project" value="TreeGrafter"/>
</dbReference>
<dbReference type="InterPro" id="IPR006822">
    <property type="entry name" value="Coatomer_esu"/>
</dbReference>
<keyword evidence="11 14" id="KW-0472">Membrane</keyword>
<evidence type="ECO:0000256" key="4">
    <source>
        <dbReference type="ARBA" id="ARBA00011775"/>
    </source>
</evidence>
<comment type="subcellular location">
    <subcellularLocation>
        <location evidence="2">Cytoplasmic vesicle</location>
        <location evidence="2">COPI-coated vesicle membrane</location>
        <topology evidence="2">Peripheral membrane protein</topology>
        <orientation evidence="2">Cytoplasmic side</orientation>
    </subcellularLocation>
    <subcellularLocation>
        <location evidence="1">Golgi apparatus membrane</location>
        <topology evidence="1">Peripheral membrane protein</topology>
        <orientation evidence="1">Cytoplasmic side</orientation>
    </subcellularLocation>
</comment>
<dbReference type="Gene3D" id="1.25.40.10">
    <property type="entry name" value="Tetratricopeptide repeat domain"/>
    <property type="match status" value="1"/>
</dbReference>
<sequence>MAKSSDVDLLFEVKNNFYLGAYQNCINEAQNVHLKSDEEKIERDVYLYRAYIANNKPSLAFSEIDENTDSPALKAVRMFAKYMAKPSDRSKIVEELDAEFNGDLIADDTMFLMGALIYMREDNYDNALRMLHQGDSLECKAAYVECLLKIDRIDLAVKEIKKMQELDEDATLTQLALAWVDSYLGKEKLKDAFYIYQEMIDKYGATPLLLVAQASCLIQQQKYDEAEKLLLDTQQKDSNNAEALINLVVVSQFLGKPPEVINRYIKQLKEDNPDHPWTKDYVMKEELFKKVAV</sequence>
<organism evidence="15 16">
    <name type="scientific">Syphacia muris</name>
    <dbReference type="NCBI Taxonomy" id="451379"/>
    <lineage>
        <taxon>Eukaryota</taxon>
        <taxon>Metazoa</taxon>
        <taxon>Ecdysozoa</taxon>
        <taxon>Nematoda</taxon>
        <taxon>Chromadorea</taxon>
        <taxon>Rhabditida</taxon>
        <taxon>Spirurina</taxon>
        <taxon>Oxyuridomorpha</taxon>
        <taxon>Oxyuroidea</taxon>
        <taxon>Oxyuridae</taxon>
        <taxon>Syphacia</taxon>
    </lineage>
</organism>
<evidence type="ECO:0000256" key="6">
    <source>
        <dbReference type="ARBA" id="ARBA00022448"/>
    </source>
</evidence>
<dbReference type="Proteomes" id="UP000046393">
    <property type="component" value="Unplaced"/>
</dbReference>
<keyword evidence="12 14" id="KW-0968">Cytoplasmic vesicle</keyword>
<evidence type="ECO:0000313" key="16">
    <source>
        <dbReference type="WBParaSite" id="SMUV_0000042701-mRNA-1"/>
    </source>
</evidence>
<dbReference type="FunFam" id="1.25.40.10:FF:000140">
    <property type="entry name" value="Coatomer subunit epsilon"/>
    <property type="match status" value="1"/>
</dbReference>
<evidence type="ECO:0000256" key="12">
    <source>
        <dbReference type="ARBA" id="ARBA00023329"/>
    </source>
</evidence>
<reference evidence="16" key="1">
    <citation type="submission" date="2017-02" db="UniProtKB">
        <authorList>
            <consortium name="WormBaseParasite"/>
        </authorList>
    </citation>
    <scope>IDENTIFICATION</scope>
</reference>
<evidence type="ECO:0000256" key="10">
    <source>
        <dbReference type="ARBA" id="ARBA00023034"/>
    </source>
</evidence>
<keyword evidence="9 14" id="KW-0653">Protein transport</keyword>
<dbReference type="STRING" id="451379.A0A0N5A8M3"/>